<keyword evidence="5 8" id="KW-0812">Transmembrane</keyword>
<keyword evidence="3" id="KW-0813">Transport</keyword>
<evidence type="ECO:0000256" key="6">
    <source>
        <dbReference type="ARBA" id="ARBA00022989"/>
    </source>
</evidence>
<dbReference type="AlphaFoldDB" id="A0A2S5GDW4"/>
<feature type="transmembrane region" description="Helical" evidence="8">
    <location>
        <begin position="117"/>
        <end position="134"/>
    </location>
</feature>
<keyword evidence="7 8" id="KW-0472">Membrane</keyword>
<evidence type="ECO:0000256" key="7">
    <source>
        <dbReference type="ARBA" id="ARBA00023136"/>
    </source>
</evidence>
<dbReference type="PANTHER" id="PTHR34975:SF2">
    <property type="entry name" value="SPORE GERMINATION PROTEIN A2"/>
    <property type="match status" value="1"/>
</dbReference>
<dbReference type="Proteomes" id="UP000239047">
    <property type="component" value="Unassembled WGS sequence"/>
</dbReference>
<gene>
    <name evidence="9" type="ORF">C4B60_03720</name>
</gene>
<feature type="transmembrane region" description="Helical" evidence="8">
    <location>
        <begin position="306"/>
        <end position="321"/>
    </location>
</feature>
<evidence type="ECO:0000256" key="4">
    <source>
        <dbReference type="ARBA" id="ARBA00022544"/>
    </source>
</evidence>
<evidence type="ECO:0000256" key="8">
    <source>
        <dbReference type="SAM" id="Phobius"/>
    </source>
</evidence>
<accession>A0A2S5GDW4</accession>
<organism evidence="9 10">
    <name type="scientific">Jeotgalibacillus proteolyticus</name>
    <dbReference type="NCBI Taxonomy" id="2082395"/>
    <lineage>
        <taxon>Bacteria</taxon>
        <taxon>Bacillati</taxon>
        <taxon>Bacillota</taxon>
        <taxon>Bacilli</taxon>
        <taxon>Bacillales</taxon>
        <taxon>Caryophanaceae</taxon>
        <taxon>Jeotgalibacillus</taxon>
    </lineage>
</organism>
<evidence type="ECO:0000256" key="2">
    <source>
        <dbReference type="ARBA" id="ARBA00007998"/>
    </source>
</evidence>
<evidence type="ECO:0000256" key="1">
    <source>
        <dbReference type="ARBA" id="ARBA00004141"/>
    </source>
</evidence>
<keyword evidence="4" id="KW-0309">Germination</keyword>
<evidence type="ECO:0000256" key="3">
    <source>
        <dbReference type="ARBA" id="ARBA00022448"/>
    </source>
</evidence>
<feature type="transmembrane region" description="Helical" evidence="8">
    <location>
        <begin position="333"/>
        <end position="355"/>
    </location>
</feature>
<protein>
    <submittedName>
        <fullName evidence="9">Uncharacterized protein</fullName>
    </submittedName>
</protein>
<feature type="transmembrane region" description="Helical" evidence="8">
    <location>
        <begin position="219"/>
        <end position="242"/>
    </location>
</feature>
<dbReference type="OrthoDB" id="2446105at2"/>
<dbReference type="Gene3D" id="1.20.1740.10">
    <property type="entry name" value="Amino acid/polyamine transporter I"/>
    <property type="match status" value="1"/>
</dbReference>
<reference evidence="9 10" key="1">
    <citation type="submission" date="2018-02" db="EMBL/GenBank/DDBJ databases">
        <title>Jeotgalibacillus proteolyticum sp. nov. a protease producing bacterium isolated from ocean sediments of Laizhou Bay.</title>
        <authorList>
            <person name="Li Y."/>
        </authorList>
    </citation>
    <scope>NUCLEOTIDE SEQUENCE [LARGE SCALE GENOMIC DNA]</scope>
    <source>
        <strain evidence="9 10">22-7</strain>
    </source>
</reference>
<comment type="subcellular location">
    <subcellularLocation>
        <location evidence="1">Membrane</location>
        <topology evidence="1">Multi-pass membrane protein</topology>
    </subcellularLocation>
</comment>
<sequence>MNAKNEITGWQLFFIIVQTQIGIAILAMPTDISKVAKHDAWISMLLAGLLIQLVLLTYFFLLMKYPENTYFDMIEKCLGKFIGRTIAVLYLAYFMYVMVISLNGFEQVITSWIFEETPKWVVLLLYIIPAVYLARESVVILARFKMLISFLIPVLVFSLFWVYLSNPQYLYLFPIGGTGTDSIIKGVQPAIFALIGFEAFLFFGSYVKRDKAKNLKIASFGTLFVTVFYIFVIVTTQIFFYVDEMIIVPYPVLYIMKALEFTVVQRIDLIFLTIWMMIACSSFTSYLFLGANTLGRVFNQEKHTKMVYLIIIIVYGISFFPETETEVAEWTDLLMKISILFSIAIPFVILLISLFKKKNRKEQSA</sequence>
<comment type="similarity">
    <text evidence="2">Belongs to the amino acid-polyamine-organocation (APC) superfamily. Spore germination protein (SGP) (TC 2.A.3.9) family.</text>
</comment>
<evidence type="ECO:0000256" key="5">
    <source>
        <dbReference type="ARBA" id="ARBA00022692"/>
    </source>
</evidence>
<dbReference type="GO" id="GO:0009847">
    <property type="term" value="P:spore germination"/>
    <property type="evidence" value="ECO:0007669"/>
    <property type="project" value="InterPro"/>
</dbReference>
<feature type="transmembrane region" description="Helical" evidence="8">
    <location>
        <begin position="81"/>
        <end position="105"/>
    </location>
</feature>
<comment type="caution">
    <text evidence="9">The sequence shown here is derived from an EMBL/GenBank/DDBJ whole genome shotgun (WGS) entry which is preliminary data.</text>
</comment>
<evidence type="ECO:0000313" key="9">
    <source>
        <dbReference type="EMBL" id="PPA71186.1"/>
    </source>
</evidence>
<dbReference type="InterPro" id="IPR004761">
    <property type="entry name" value="Spore_GerAB"/>
</dbReference>
<dbReference type="Pfam" id="PF03845">
    <property type="entry name" value="Spore_permease"/>
    <property type="match status" value="1"/>
</dbReference>
<dbReference type="EMBL" id="PREZ01000002">
    <property type="protein sequence ID" value="PPA71186.1"/>
    <property type="molecule type" value="Genomic_DNA"/>
</dbReference>
<keyword evidence="10" id="KW-1185">Reference proteome</keyword>
<feature type="transmembrane region" description="Helical" evidence="8">
    <location>
        <begin position="269"/>
        <end position="294"/>
    </location>
</feature>
<feature type="transmembrane region" description="Helical" evidence="8">
    <location>
        <begin position="40"/>
        <end position="61"/>
    </location>
</feature>
<evidence type="ECO:0000313" key="10">
    <source>
        <dbReference type="Proteomes" id="UP000239047"/>
    </source>
</evidence>
<feature type="transmembrane region" description="Helical" evidence="8">
    <location>
        <begin position="146"/>
        <end position="164"/>
    </location>
</feature>
<proteinExistence type="inferred from homology"/>
<feature type="transmembrane region" description="Helical" evidence="8">
    <location>
        <begin position="12"/>
        <end position="28"/>
    </location>
</feature>
<dbReference type="PANTHER" id="PTHR34975">
    <property type="entry name" value="SPORE GERMINATION PROTEIN A2"/>
    <property type="match status" value="1"/>
</dbReference>
<name>A0A2S5GDW4_9BACL</name>
<dbReference type="RefSeq" id="WP_104056677.1">
    <property type="nucleotide sequence ID" value="NZ_PREZ01000002.1"/>
</dbReference>
<dbReference type="GO" id="GO:0016020">
    <property type="term" value="C:membrane"/>
    <property type="evidence" value="ECO:0007669"/>
    <property type="project" value="UniProtKB-SubCell"/>
</dbReference>
<feature type="transmembrane region" description="Helical" evidence="8">
    <location>
        <begin position="190"/>
        <end position="207"/>
    </location>
</feature>
<keyword evidence="6 8" id="KW-1133">Transmembrane helix</keyword>
<dbReference type="NCBIfam" id="TIGR00912">
    <property type="entry name" value="2A0309"/>
    <property type="match status" value="1"/>
</dbReference>